<reference evidence="11 12" key="1">
    <citation type="submission" date="2013-03" db="EMBL/GenBank/DDBJ databases">
        <title>Assembly of a new bacterial strain Anoxybacillus flavithermus AK1.</title>
        <authorList>
            <person name="Rajan I."/>
            <person name="PoliReddy D."/>
            <person name="Sugumar T."/>
            <person name="Rathinam K."/>
            <person name="Alqarawi S."/>
            <person name="Khalil A.B."/>
            <person name="Sivakumar N."/>
        </authorList>
    </citation>
    <scope>NUCLEOTIDE SEQUENCE [LARGE SCALE GENOMIC DNA]</scope>
    <source>
        <strain evidence="11 12">AK1</strain>
    </source>
</reference>
<dbReference type="SMART" id="SM00304">
    <property type="entry name" value="HAMP"/>
    <property type="match status" value="2"/>
</dbReference>
<evidence type="ECO:0000256" key="5">
    <source>
        <dbReference type="ARBA" id="ARBA00029447"/>
    </source>
</evidence>
<feature type="domain" description="Methyl-accepting transducer" evidence="9">
    <location>
        <begin position="318"/>
        <end position="589"/>
    </location>
</feature>
<feature type="compositionally biased region" description="Basic residues" evidence="7">
    <location>
        <begin position="1"/>
        <end position="12"/>
    </location>
</feature>
<dbReference type="PROSITE" id="PS50111">
    <property type="entry name" value="CHEMOTAXIS_TRANSDUC_2"/>
    <property type="match status" value="1"/>
</dbReference>
<dbReference type="PANTHER" id="PTHR32089">
    <property type="entry name" value="METHYL-ACCEPTING CHEMOTAXIS PROTEIN MCPB"/>
    <property type="match status" value="1"/>
</dbReference>
<comment type="similarity">
    <text evidence="5">Belongs to the methyl-accepting chemotaxis (MCP) protein family.</text>
</comment>
<dbReference type="PROSITE" id="PS50885">
    <property type="entry name" value="HAMP"/>
    <property type="match status" value="1"/>
</dbReference>
<keyword evidence="8" id="KW-1133">Transmembrane helix</keyword>
<evidence type="ECO:0000256" key="7">
    <source>
        <dbReference type="SAM" id="MobiDB-lite"/>
    </source>
</evidence>
<dbReference type="Gene3D" id="1.10.287.950">
    <property type="entry name" value="Methyl-accepting chemotaxis protein"/>
    <property type="match status" value="1"/>
</dbReference>
<dbReference type="InterPro" id="IPR004089">
    <property type="entry name" value="MCPsignal_dom"/>
</dbReference>
<dbReference type="EMBL" id="APCD01000006">
    <property type="protein sequence ID" value="EMT46244.1"/>
    <property type="molecule type" value="Genomic_DNA"/>
</dbReference>
<dbReference type="PATRIC" id="fig|1297581.3.peg.1358"/>
<dbReference type="AlphaFoldDB" id="M8DZW0"/>
<evidence type="ECO:0000259" key="9">
    <source>
        <dbReference type="PROSITE" id="PS50111"/>
    </source>
</evidence>
<feature type="transmembrane region" description="Helical" evidence="8">
    <location>
        <begin position="223"/>
        <end position="244"/>
    </location>
</feature>
<keyword evidence="3 8" id="KW-0472">Membrane</keyword>
<dbReference type="GO" id="GO:0005886">
    <property type="term" value="C:plasma membrane"/>
    <property type="evidence" value="ECO:0007669"/>
    <property type="project" value="UniProtKB-SubCell"/>
</dbReference>
<dbReference type="InterPro" id="IPR003660">
    <property type="entry name" value="HAMP_dom"/>
</dbReference>
<comment type="caution">
    <text evidence="11">The sequence shown here is derived from an EMBL/GenBank/DDBJ whole genome shotgun (WGS) entry which is preliminary data.</text>
</comment>
<keyword evidence="2" id="KW-1003">Cell membrane</keyword>
<keyword evidence="4 6" id="KW-0807">Transducer</keyword>
<dbReference type="Pfam" id="PF00015">
    <property type="entry name" value="MCPsignal"/>
    <property type="match status" value="1"/>
</dbReference>
<sequence length="604" mass="67485">MKGRWTSRFQKKPKTDEQKNATTARKKFSFRKKPKNKTTIGRKYGIVFSFTTVLFVSVFIFVALLVHNLTNVVKQVEQKSDQAILITDLNALFKQKYIVITDYMTNPRPETLWNYEDLTKQFNDKMKQLEPYMQTEEAKTIYQSTISIENQLNELLHKTIQPTVLSYRDRGEIIDIFQIMSFQNKAATIRDMSIEKLDILKQLIIRERHDLVAQMNDAIAKNVLMMVITVVVAIALSIVSLTVVSRKISSRLKRVVHICHELARGNLRVERLTDTNNDEVGQIAHAMNELMDGLAQSIAQIQAAAKYVNDMSQTLRLNAETTTEANEQITQAMLQVASGAEQQVDVSQKTNDAVHDVSNALTSVIEKVTNTTKVTTEAATRVNEGTSLVEQTVAQMKVIREQIERLATVIESLNDKSKEIHQIVGFITNISDQTNLLALNAAIEAARAGEHGKGFGVVAEEVRKLAEQTAHAAGNIRALAEQSQTQTAHAVTVMNESSESFQAGHSLVEQVGNIFRSISTHMARVQAESDAVHDTIRSVEEKVKTMTAFADQIIDISSQSAHNIEQVAATTEEQNATMQELLASSQELASTAEQLRQAVARFQM</sequence>
<evidence type="ECO:0000313" key="12">
    <source>
        <dbReference type="Proteomes" id="UP000012085"/>
    </source>
</evidence>
<dbReference type="CDD" id="cd06225">
    <property type="entry name" value="HAMP"/>
    <property type="match status" value="1"/>
</dbReference>
<proteinExistence type="inferred from homology"/>
<dbReference type="Proteomes" id="UP000012085">
    <property type="component" value="Unassembled WGS sequence"/>
</dbReference>
<keyword evidence="8" id="KW-0812">Transmembrane</keyword>
<evidence type="ECO:0000313" key="11">
    <source>
        <dbReference type="EMBL" id="EMT46244.1"/>
    </source>
</evidence>
<dbReference type="PANTHER" id="PTHR32089:SF112">
    <property type="entry name" value="LYSOZYME-LIKE PROTEIN-RELATED"/>
    <property type="match status" value="1"/>
</dbReference>
<evidence type="ECO:0000259" key="10">
    <source>
        <dbReference type="PROSITE" id="PS50885"/>
    </source>
</evidence>
<evidence type="ECO:0000256" key="6">
    <source>
        <dbReference type="PROSITE-ProRule" id="PRU00284"/>
    </source>
</evidence>
<dbReference type="GO" id="GO:0007165">
    <property type="term" value="P:signal transduction"/>
    <property type="evidence" value="ECO:0007669"/>
    <property type="project" value="UniProtKB-KW"/>
</dbReference>
<accession>M8DZW0</accession>
<dbReference type="Gene3D" id="6.10.340.10">
    <property type="match status" value="1"/>
</dbReference>
<organism evidence="11 12">
    <name type="scientific">Anoxybacillus flavithermus AK1</name>
    <dbReference type="NCBI Taxonomy" id="1297581"/>
    <lineage>
        <taxon>Bacteria</taxon>
        <taxon>Bacillati</taxon>
        <taxon>Bacillota</taxon>
        <taxon>Bacilli</taxon>
        <taxon>Bacillales</taxon>
        <taxon>Anoxybacillaceae</taxon>
        <taxon>Anoxybacillus</taxon>
    </lineage>
</organism>
<dbReference type="RefSeq" id="WP_003396840.1">
    <property type="nucleotide sequence ID" value="NZ_APCD01000006.1"/>
</dbReference>
<reference evidence="11 12" key="2">
    <citation type="journal article" date="2015" name="Genome Announc.">
        <title>Genome Sequence of Anoxybacillus flavithermus Strain AK1, a Thermophile Isolated from a Hot Spring in Saudi Arabia.</title>
        <authorList>
            <person name="Khalil A."/>
            <person name="Sivakumar N."/>
            <person name="Qarawi S."/>
        </authorList>
    </citation>
    <scope>NUCLEOTIDE SEQUENCE [LARGE SCALE GENOMIC DNA]</scope>
    <source>
        <strain evidence="11 12">AK1</strain>
    </source>
</reference>
<feature type="transmembrane region" description="Helical" evidence="8">
    <location>
        <begin position="44"/>
        <end position="66"/>
    </location>
</feature>
<gene>
    <name evidence="11" type="ORF">H919_06596</name>
</gene>
<dbReference type="SUPFAM" id="SSF58104">
    <property type="entry name" value="Methyl-accepting chemotaxis protein (MCP) signaling domain"/>
    <property type="match status" value="1"/>
</dbReference>
<comment type="subcellular location">
    <subcellularLocation>
        <location evidence="1">Cell membrane</location>
    </subcellularLocation>
</comment>
<dbReference type="SMART" id="SM00283">
    <property type="entry name" value="MA"/>
    <property type="match status" value="1"/>
</dbReference>
<dbReference type="Pfam" id="PF00672">
    <property type="entry name" value="HAMP"/>
    <property type="match status" value="1"/>
</dbReference>
<evidence type="ECO:0000256" key="2">
    <source>
        <dbReference type="ARBA" id="ARBA00022475"/>
    </source>
</evidence>
<evidence type="ECO:0000256" key="4">
    <source>
        <dbReference type="ARBA" id="ARBA00023224"/>
    </source>
</evidence>
<feature type="region of interest" description="Disordered" evidence="7">
    <location>
        <begin position="1"/>
        <end position="28"/>
    </location>
</feature>
<feature type="domain" description="HAMP" evidence="10">
    <location>
        <begin position="246"/>
        <end position="299"/>
    </location>
</feature>
<protein>
    <submittedName>
        <fullName evidence="11">Methyl-accepting chemotaxis protein</fullName>
    </submittedName>
</protein>
<evidence type="ECO:0000256" key="1">
    <source>
        <dbReference type="ARBA" id="ARBA00004236"/>
    </source>
</evidence>
<evidence type="ECO:0000256" key="3">
    <source>
        <dbReference type="ARBA" id="ARBA00023136"/>
    </source>
</evidence>
<evidence type="ECO:0000256" key="8">
    <source>
        <dbReference type="SAM" id="Phobius"/>
    </source>
</evidence>
<name>M8DZW0_9BACL</name>